<dbReference type="Proteomes" id="UP000231919">
    <property type="component" value="Unassembled WGS sequence"/>
</dbReference>
<gene>
    <name evidence="2" type="ORF">CH378_04065</name>
    <name evidence="1" type="ORF">EFP84_15805</name>
</gene>
<dbReference type="Gene3D" id="3.30.530.20">
    <property type="match status" value="1"/>
</dbReference>
<dbReference type="EMBL" id="CP033614">
    <property type="protein sequence ID" value="AYV56816.1"/>
    <property type="molecule type" value="Genomic_DNA"/>
</dbReference>
<dbReference type="RefSeq" id="WP_100736633.1">
    <property type="nucleotide sequence ID" value="NZ_CP033614.1"/>
</dbReference>
<dbReference type="AlphaFoldDB" id="A0AAD0XRH1"/>
<sequence length="151" mass="17560">METISFNITIHADVKTVWKKMLEDKTYRLWTKEFHEGSYYEGTWEKGTEIRFVGPDDNGALQGMFSKVQENIPYKFISILHLGLIVDGVVDTESEAVKKWAPSFENYTFQEESNGNTKLIVEMQIAEEYKDMFQEMWPRALKALKTLCETG</sequence>
<evidence type="ECO:0000313" key="3">
    <source>
        <dbReference type="Proteomes" id="UP000231919"/>
    </source>
</evidence>
<evidence type="ECO:0000313" key="1">
    <source>
        <dbReference type="EMBL" id="AYV56816.1"/>
    </source>
</evidence>
<accession>A0AAD0XRH1</accession>
<evidence type="ECO:0000313" key="4">
    <source>
        <dbReference type="Proteomes" id="UP000276407"/>
    </source>
</evidence>
<dbReference type="EMBL" id="NPDP01000005">
    <property type="protein sequence ID" value="PJZ31109.1"/>
    <property type="molecule type" value="Genomic_DNA"/>
</dbReference>
<keyword evidence="3" id="KW-1185">Reference proteome</keyword>
<dbReference type="Proteomes" id="UP000276407">
    <property type="component" value="Chromosome 1"/>
</dbReference>
<evidence type="ECO:0008006" key="5">
    <source>
        <dbReference type="Google" id="ProtNLM"/>
    </source>
</evidence>
<organism evidence="1 4">
    <name type="scientific">Leptospira kmetyi</name>
    <dbReference type="NCBI Taxonomy" id="408139"/>
    <lineage>
        <taxon>Bacteria</taxon>
        <taxon>Pseudomonadati</taxon>
        <taxon>Spirochaetota</taxon>
        <taxon>Spirochaetia</taxon>
        <taxon>Leptospirales</taxon>
        <taxon>Leptospiraceae</taxon>
        <taxon>Leptospira</taxon>
    </lineage>
</organism>
<name>A0AAD0XRH1_9LEPT</name>
<dbReference type="InterPro" id="IPR023393">
    <property type="entry name" value="START-like_dom_sf"/>
</dbReference>
<evidence type="ECO:0000313" key="2">
    <source>
        <dbReference type="EMBL" id="PJZ31109.1"/>
    </source>
</evidence>
<protein>
    <recommendedName>
        <fullName evidence="5">SRPBCC domain-containing protein</fullName>
    </recommendedName>
</protein>
<reference evidence="1 4" key="2">
    <citation type="submission" date="2018-11" db="EMBL/GenBank/DDBJ databases">
        <title>Complete genome sequence of Leptospira kmetyi isolate LS 001/16 from soil sample associated with a leptospirosis patient in Kelantan.</title>
        <authorList>
            <person name="Muhammad Yusoff F."/>
            <person name="Muhammad Yusoff S."/>
            <person name="Ahmad M.N."/>
            <person name="Yusof N.Y."/>
            <person name="Aziah I."/>
        </authorList>
    </citation>
    <scope>NUCLEOTIDE SEQUENCE [LARGE SCALE GENOMIC DNA]</scope>
    <source>
        <strain evidence="1 4">LS 001/16</strain>
    </source>
</reference>
<reference evidence="2 3" key="1">
    <citation type="submission" date="2017-07" db="EMBL/GenBank/DDBJ databases">
        <title>Leptospira spp. isolated from tropical soils.</title>
        <authorList>
            <person name="Thibeaux R."/>
            <person name="Iraola G."/>
            <person name="Ferres I."/>
            <person name="Bierque E."/>
            <person name="Girault D."/>
            <person name="Soupe-Gilbert M.-E."/>
            <person name="Picardeau M."/>
            <person name="Goarant C."/>
        </authorList>
    </citation>
    <scope>NUCLEOTIDE SEQUENCE [LARGE SCALE GENOMIC DNA]</scope>
    <source>
        <strain evidence="2 3">JW2-C-B1</strain>
    </source>
</reference>
<dbReference type="KEGG" id="lkm:EFP84_15805"/>
<dbReference type="SUPFAM" id="SSF55961">
    <property type="entry name" value="Bet v1-like"/>
    <property type="match status" value="1"/>
</dbReference>
<proteinExistence type="predicted"/>